<dbReference type="Gene3D" id="3.40.605.10">
    <property type="entry name" value="Aldehyde Dehydrogenase, Chain A, domain 1"/>
    <property type="match status" value="1"/>
</dbReference>
<dbReference type="InterPro" id="IPR016161">
    <property type="entry name" value="Ald_DH/histidinol_DH"/>
</dbReference>
<dbReference type="STRING" id="1160497.A0A1L9VMB3"/>
<gene>
    <name evidence="1" type="ORF">ASPGLDRAFT_34663</name>
</gene>
<dbReference type="RefSeq" id="XP_022401710.1">
    <property type="nucleotide sequence ID" value="XM_022544457.1"/>
</dbReference>
<reference evidence="2" key="1">
    <citation type="journal article" date="2017" name="Genome Biol.">
        <title>Comparative genomics reveals high biological diversity and specific adaptations in the industrially and medically important fungal genus Aspergillus.</title>
        <authorList>
            <person name="de Vries R.P."/>
            <person name="Riley R."/>
            <person name="Wiebenga A."/>
            <person name="Aguilar-Osorio G."/>
            <person name="Amillis S."/>
            <person name="Uchima C.A."/>
            <person name="Anderluh G."/>
            <person name="Asadollahi M."/>
            <person name="Askin M."/>
            <person name="Barry K."/>
            <person name="Battaglia E."/>
            <person name="Bayram O."/>
            <person name="Benocci T."/>
            <person name="Braus-Stromeyer S.A."/>
            <person name="Caldana C."/>
            <person name="Canovas D."/>
            <person name="Cerqueira G.C."/>
            <person name="Chen F."/>
            <person name="Chen W."/>
            <person name="Choi C."/>
            <person name="Clum A."/>
            <person name="Dos Santos R.A."/>
            <person name="Damasio A.R."/>
            <person name="Diallinas G."/>
            <person name="Emri T."/>
            <person name="Fekete E."/>
            <person name="Flipphi M."/>
            <person name="Freyberg S."/>
            <person name="Gallo A."/>
            <person name="Gournas C."/>
            <person name="Habgood R."/>
            <person name="Hainaut M."/>
            <person name="Harispe M.L."/>
            <person name="Henrissat B."/>
            <person name="Hilden K.S."/>
            <person name="Hope R."/>
            <person name="Hossain A."/>
            <person name="Karabika E."/>
            <person name="Karaffa L."/>
            <person name="Karanyi Z."/>
            <person name="Krasevec N."/>
            <person name="Kuo A."/>
            <person name="Kusch H."/>
            <person name="LaButti K."/>
            <person name="Lagendijk E.L."/>
            <person name="Lapidus A."/>
            <person name="Levasseur A."/>
            <person name="Lindquist E."/>
            <person name="Lipzen A."/>
            <person name="Logrieco A.F."/>
            <person name="MacCabe A."/>
            <person name="Maekelae M.R."/>
            <person name="Malavazi I."/>
            <person name="Melin P."/>
            <person name="Meyer V."/>
            <person name="Mielnichuk N."/>
            <person name="Miskei M."/>
            <person name="Molnar A.P."/>
            <person name="Mule G."/>
            <person name="Ngan C.Y."/>
            <person name="Orejas M."/>
            <person name="Orosz E."/>
            <person name="Ouedraogo J.P."/>
            <person name="Overkamp K.M."/>
            <person name="Park H.-S."/>
            <person name="Perrone G."/>
            <person name="Piumi F."/>
            <person name="Punt P.J."/>
            <person name="Ram A.F."/>
            <person name="Ramon A."/>
            <person name="Rauscher S."/>
            <person name="Record E."/>
            <person name="Riano-Pachon D.M."/>
            <person name="Robert V."/>
            <person name="Roehrig J."/>
            <person name="Ruller R."/>
            <person name="Salamov A."/>
            <person name="Salih N.S."/>
            <person name="Samson R.A."/>
            <person name="Sandor E."/>
            <person name="Sanguinetti M."/>
            <person name="Schuetze T."/>
            <person name="Sepcic K."/>
            <person name="Shelest E."/>
            <person name="Sherlock G."/>
            <person name="Sophianopoulou V."/>
            <person name="Squina F.M."/>
            <person name="Sun H."/>
            <person name="Susca A."/>
            <person name="Todd R.B."/>
            <person name="Tsang A."/>
            <person name="Unkles S.E."/>
            <person name="van de Wiele N."/>
            <person name="van Rossen-Uffink D."/>
            <person name="Oliveira J.V."/>
            <person name="Vesth T.C."/>
            <person name="Visser J."/>
            <person name="Yu J.-H."/>
            <person name="Zhou M."/>
            <person name="Andersen M.R."/>
            <person name="Archer D.B."/>
            <person name="Baker S.E."/>
            <person name="Benoit I."/>
            <person name="Brakhage A.A."/>
            <person name="Braus G.H."/>
            <person name="Fischer R."/>
            <person name="Frisvad J.C."/>
            <person name="Goldman G.H."/>
            <person name="Houbraken J."/>
            <person name="Oakley B."/>
            <person name="Pocsi I."/>
            <person name="Scazzocchio C."/>
            <person name="Seiboth B."/>
            <person name="vanKuyk P.A."/>
            <person name="Wortman J."/>
            <person name="Dyer P.S."/>
            <person name="Grigoriev I.V."/>
        </authorList>
    </citation>
    <scope>NUCLEOTIDE SEQUENCE [LARGE SCALE GENOMIC DNA]</scope>
    <source>
        <strain evidence="2">CBS 516.65</strain>
    </source>
</reference>
<name>A0A1L9VMB3_ASPGL</name>
<evidence type="ECO:0000313" key="1">
    <source>
        <dbReference type="EMBL" id="OJJ85012.1"/>
    </source>
</evidence>
<dbReference type="OrthoDB" id="5596991at2759"/>
<proteinExistence type="predicted"/>
<dbReference type="SUPFAM" id="SSF53720">
    <property type="entry name" value="ALDH-like"/>
    <property type="match status" value="1"/>
</dbReference>
<dbReference type="InterPro" id="IPR016162">
    <property type="entry name" value="Ald_DH_N"/>
</dbReference>
<dbReference type="GeneID" id="34460718"/>
<dbReference type="PANTHER" id="PTHR43111:SF1">
    <property type="entry name" value="ALDEHYDE DEHYDROGENASE B-RELATED"/>
    <property type="match status" value="1"/>
</dbReference>
<dbReference type="PANTHER" id="PTHR43111">
    <property type="entry name" value="ALDEHYDE DEHYDROGENASE B-RELATED"/>
    <property type="match status" value="1"/>
</dbReference>
<protein>
    <recommendedName>
        <fullName evidence="3">Aldehyde dehydrogenase domain-containing protein</fullName>
    </recommendedName>
</protein>
<accession>A0A1L9VMB3</accession>
<sequence>MDTTFPKIVAASIDGRVHNVRYRQDQFHRLQSAILRDLEEIKHSISQEFSRSAQEVQVEICLALKDNEYLVANGHGNIDRRRGAGIVYILPTRHTLFYSVIAALSAALAAGNCIILELPQTTSLVSSLLRGLLSQTLDGDIFAIADERPEREFLSTMVLVDQQVDLLKQRIFLTWSWHNVGARRTATATVQVSGCILSGSLQEGVKTKFVDKDDIR</sequence>
<organism evidence="1 2">
    <name type="scientific">Aspergillus glaucus CBS 516.65</name>
    <dbReference type="NCBI Taxonomy" id="1160497"/>
    <lineage>
        <taxon>Eukaryota</taxon>
        <taxon>Fungi</taxon>
        <taxon>Dikarya</taxon>
        <taxon>Ascomycota</taxon>
        <taxon>Pezizomycotina</taxon>
        <taxon>Eurotiomycetes</taxon>
        <taxon>Eurotiomycetidae</taxon>
        <taxon>Eurotiales</taxon>
        <taxon>Aspergillaceae</taxon>
        <taxon>Aspergillus</taxon>
        <taxon>Aspergillus subgen. Aspergillus</taxon>
    </lineage>
</organism>
<evidence type="ECO:0000313" key="2">
    <source>
        <dbReference type="Proteomes" id="UP000184300"/>
    </source>
</evidence>
<dbReference type="AlphaFoldDB" id="A0A1L9VMB3"/>
<dbReference type="Proteomes" id="UP000184300">
    <property type="component" value="Unassembled WGS sequence"/>
</dbReference>
<dbReference type="EMBL" id="KV878895">
    <property type="protein sequence ID" value="OJJ85012.1"/>
    <property type="molecule type" value="Genomic_DNA"/>
</dbReference>
<dbReference type="GO" id="GO:0016491">
    <property type="term" value="F:oxidoreductase activity"/>
    <property type="evidence" value="ECO:0007669"/>
    <property type="project" value="InterPro"/>
</dbReference>
<keyword evidence="2" id="KW-1185">Reference proteome</keyword>
<dbReference type="VEuPathDB" id="FungiDB:ASPGLDRAFT_34663"/>
<evidence type="ECO:0008006" key="3">
    <source>
        <dbReference type="Google" id="ProtNLM"/>
    </source>
</evidence>